<name>A0A0C5VR07_9GAMM</name>
<organism evidence="2 3">
    <name type="scientific">Gynuella sunshinyii YC6258</name>
    <dbReference type="NCBI Taxonomy" id="1445510"/>
    <lineage>
        <taxon>Bacteria</taxon>
        <taxon>Pseudomonadati</taxon>
        <taxon>Pseudomonadota</taxon>
        <taxon>Gammaproteobacteria</taxon>
        <taxon>Oceanospirillales</taxon>
        <taxon>Saccharospirillaceae</taxon>
        <taxon>Gynuella</taxon>
    </lineage>
</organism>
<dbReference type="SUPFAM" id="SSF53901">
    <property type="entry name" value="Thiolase-like"/>
    <property type="match status" value="1"/>
</dbReference>
<evidence type="ECO:0000259" key="1">
    <source>
        <dbReference type="Pfam" id="PF00109"/>
    </source>
</evidence>
<accession>A0A0C5VR07</accession>
<gene>
    <name evidence="2" type="ORF">YC6258_05030</name>
</gene>
<dbReference type="STRING" id="1445510.YC6258_05030"/>
<dbReference type="InterPro" id="IPR014030">
    <property type="entry name" value="Ketoacyl_synth_N"/>
</dbReference>
<dbReference type="Gene3D" id="3.40.47.10">
    <property type="match status" value="1"/>
</dbReference>
<dbReference type="GO" id="GO:0016746">
    <property type="term" value="F:acyltransferase activity"/>
    <property type="evidence" value="ECO:0007669"/>
    <property type="project" value="InterPro"/>
</dbReference>
<sequence length="357" mass="38306">MPSNNIAIVAASAFTPYGMTTDDFIEGINGRPVQFDNNSELAEYISEASVQVALTPEYDARKVLNARGINHLDRLTRHVCVAAQQLHASLVDDGMDQWPVQIAADRLSIVLGTTGPVQSVVDFDMAAIEEPQYVSSGLFPNIVFNVPACYASIRHGAKASVISFNDGETASANAFKTAIGQLQNNRADMVWVGGAEALTPAHVLLIGSQSNYQAGQPLPAMTEGAYLLAAVKYDMAVQNAMPVLAELECAVSLFCPDPEKALVALLARMCAERPVEMQEISWLVGETSGVDGILGYALKTLDIQQPLGYLASATTAASVMTVLCHRQVLAGERVLHICRDENGAWAAVLLRKNRDLC</sequence>
<dbReference type="Proteomes" id="UP000032266">
    <property type="component" value="Chromosome"/>
</dbReference>
<protein>
    <submittedName>
        <fullName evidence="2">3-oxoacyl-(Acyl-carrier-protein) synthase</fullName>
    </submittedName>
</protein>
<dbReference type="InterPro" id="IPR016039">
    <property type="entry name" value="Thiolase-like"/>
</dbReference>
<dbReference type="EMBL" id="CP007142">
    <property type="protein sequence ID" value="AJQ97062.1"/>
    <property type="molecule type" value="Genomic_DNA"/>
</dbReference>
<proteinExistence type="predicted"/>
<dbReference type="OrthoDB" id="5392135at2"/>
<evidence type="ECO:0000313" key="3">
    <source>
        <dbReference type="Proteomes" id="UP000032266"/>
    </source>
</evidence>
<feature type="domain" description="Beta-ketoacyl synthase-like N-terminal" evidence="1">
    <location>
        <begin position="4"/>
        <end position="204"/>
    </location>
</feature>
<reference evidence="2 3" key="1">
    <citation type="submission" date="2014-01" db="EMBL/GenBank/DDBJ databases">
        <title>Full genme sequencing of cellulolytic bacterium Gynuella sunshinyii YC6258T gen. nov., sp. nov.</title>
        <authorList>
            <person name="Khan H."/>
            <person name="Chung E.J."/>
            <person name="Chung Y.R."/>
        </authorList>
    </citation>
    <scope>NUCLEOTIDE SEQUENCE [LARGE SCALE GENOMIC DNA]</scope>
    <source>
        <strain evidence="2 3">YC6258</strain>
    </source>
</reference>
<dbReference type="RefSeq" id="WP_044618911.1">
    <property type="nucleotide sequence ID" value="NZ_CP007142.1"/>
</dbReference>
<keyword evidence="3" id="KW-1185">Reference proteome</keyword>
<dbReference type="AlphaFoldDB" id="A0A0C5VR07"/>
<dbReference type="Pfam" id="PF00109">
    <property type="entry name" value="ketoacyl-synt"/>
    <property type="match status" value="1"/>
</dbReference>
<dbReference type="HOGENOM" id="CLU_775598_0_0_6"/>
<dbReference type="KEGG" id="gsn:YC6258_05030"/>
<evidence type="ECO:0000313" key="2">
    <source>
        <dbReference type="EMBL" id="AJQ97062.1"/>
    </source>
</evidence>